<gene>
    <name evidence="12" type="primary">LOC18587372</name>
</gene>
<keyword evidence="5" id="KW-0210">Decarboxylase</keyword>
<evidence type="ECO:0000256" key="9">
    <source>
        <dbReference type="SAM" id="Phobius"/>
    </source>
</evidence>
<dbReference type="SUPFAM" id="SSF51366">
    <property type="entry name" value="Ribulose-phoshate binding barrel"/>
    <property type="match status" value="1"/>
</dbReference>
<dbReference type="EC" id="4.1.1.48" evidence="3"/>
<evidence type="ECO:0000256" key="5">
    <source>
        <dbReference type="ARBA" id="ARBA00022793"/>
    </source>
</evidence>
<reference evidence="12" key="2">
    <citation type="submission" date="2025-08" db="UniProtKB">
        <authorList>
            <consortium name="RefSeq"/>
        </authorList>
    </citation>
    <scope>IDENTIFICATION</scope>
</reference>
<dbReference type="Gene3D" id="3.20.20.70">
    <property type="entry name" value="Aldolase class I"/>
    <property type="match status" value="1"/>
</dbReference>
<dbReference type="InterPro" id="IPR045186">
    <property type="entry name" value="Indole-3-glycerol_P_synth"/>
</dbReference>
<dbReference type="PANTHER" id="PTHR22854">
    <property type="entry name" value="TRYPTOPHAN BIOSYNTHESIS PROTEIN"/>
    <property type="match status" value="1"/>
</dbReference>
<dbReference type="AlphaFoldDB" id="A0AB32X2J0"/>
<name>A0AB32X2J0_THECC</name>
<dbReference type="Proteomes" id="UP000694886">
    <property type="component" value="Chromosome 10"/>
</dbReference>
<dbReference type="RefSeq" id="XP_017984192.1">
    <property type="nucleotide sequence ID" value="XM_018128703.1"/>
</dbReference>
<dbReference type="InterPro" id="IPR013785">
    <property type="entry name" value="Aldolase_TIM"/>
</dbReference>
<sequence length="229" mass="26251">MRSSIHSQTESIAESPLWLLIAKMLVLVFLIAIAGISLQSVPSFNHRPSFFIPRSNFPVIRAQLSPKRREEEDVLNMKEWELGMFQNEVAASQGIRIRRRPPMGPPLHYMGPFDFRLQNEDNTPRSFLEEIIWQKDVEVSHMKEKKPLASLKKFIENAARTRDFVGALKAAHSRTGLPGLIAEVKKGSPTRGILRDEVKKGLLWKEKVKKSTKIQNLMAIFRFLLLLLL</sequence>
<keyword evidence="8" id="KW-0456">Lyase</keyword>
<evidence type="ECO:0000313" key="12">
    <source>
        <dbReference type="RefSeq" id="XP_017984192.1"/>
    </source>
</evidence>
<feature type="transmembrane region" description="Helical" evidence="9">
    <location>
        <begin position="17"/>
        <end position="38"/>
    </location>
</feature>
<evidence type="ECO:0000256" key="6">
    <source>
        <dbReference type="ARBA" id="ARBA00022822"/>
    </source>
</evidence>
<dbReference type="InterPro" id="IPR011060">
    <property type="entry name" value="RibuloseP-bd_barrel"/>
</dbReference>
<feature type="domain" description="Indole-3-glycerol phosphate synthase" evidence="10">
    <location>
        <begin position="128"/>
        <end position="199"/>
    </location>
</feature>
<evidence type="ECO:0000256" key="3">
    <source>
        <dbReference type="ARBA" id="ARBA00012362"/>
    </source>
</evidence>
<proteinExistence type="predicted"/>
<comment type="catalytic activity">
    <reaction evidence="1">
        <text>1-(2-carboxyphenylamino)-1-deoxy-D-ribulose 5-phosphate + H(+) = (1S,2R)-1-C-(indol-3-yl)glycerol 3-phosphate + CO2 + H2O</text>
        <dbReference type="Rhea" id="RHEA:23476"/>
        <dbReference type="ChEBI" id="CHEBI:15377"/>
        <dbReference type="ChEBI" id="CHEBI:15378"/>
        <dbReference type="ChEBI" id="CHEBI:16526"/>
        <dbReference type="ChEBI" id="CHEBI:58613"/>
        <dbReference type="ChEBI" id="CHEBI:58866"/>
        <dbReference type="EC" id="4.1.1.48"/>
    </reaction>
</comment>
<dbReference type="PANTHER" id="PTHR22854:SF2">
    <property type="entry name" value="INDOLE-3-GLYCEROL-PHOSPHATE SYNTHASE"/>
    <property type="match status" value="1"/>
</dbReference>
<keyword evidence="9" id="KW-0812">Transmembrane</keyword>
<accession>A0AB32X2J0</accession>
<evidence type="ECO:0000256" key="4">
    <source>
        <dbReference type="ARBA" id="ARBA00022605"/>
    </source>
</evidence>
<evidence type="ECO:0000313" key="11">
    <source>
        <dbReference type="Proteomes" id="UP000694886"/>
    </source>
</evidence>
<dbReference type="GO" id="GO:0000162">
    <property type="term" value="P:L-tryptophan biosynthetic process"/>
    <property type="evidence" value="ECO:0007669"/>
    <property type="project" value="UniProtKB-KW"/>
</dbReference>
<evidence type="ECO:0000259" key="10">
    <source>
        <dbReference type="Pfam" id="PF00218"/>
    </source>
</evidence>
<keyword evidence="4" id="KW-0028">Amino-acid biosynthesis</keyword>
<evidence type="ECO:0000256" key="8">
    <source>
        <dbReference type="ARBA" id="ARBA00023239"/>
    </source>
</evidence>
<reference evidence="11" key="1">
    <citation type="journal article" date="1997" name="Nucleic Acids Res.">
        <title>tRNAscan-SE: a program for improved detection of transfer RNA genes in genomic sequence.</title>
        <authorList>
            <person name="Lowe T.M."/>
            <person name="Eddy S.R."/>
        </authorList>
    </citation>
    <scope>NUCLEOTIDE SEQUENCE [LARGE SCALE GENOMIC DNA]</scope>
    <source>
        <strain evidence="11">r\B97-61/B2</strain>
    </source>
</reference>
<dbReference type="InterPro" id="IPR013798">
    <property type="entry name" value="Indole-3-glycerol_P_synth_dom"/>
</dbReference>
<keyword evidence="6" id="KW-0822">Tryptophan biosynthesis</keyword>
<protein>
    <recommendedName>
        <fullName evidence="3">indole-3-glycerol-phosphate synthase</fullName>
        <ecNumber evidence="3">4.1.1.48</ecNumber>
    </recommendedName>
</protein>
<evidence type="ECO:0000256" key="1">
    <source>
        <dbReference type="ARBA" id="ARBA00001633"/>
    </source>
</evidence>
<keyword evidence="9" id="KW-0472">Membrane</keyword>
<dbReference type="Gramene" id="Tc10v2_t013160.1">
    <property type="protein sequence ID" value="Tc10v2_p013160.1"/>
    <property type="gene ID" value="Tc10v2_g013160"/>
</dbReference>
<dbReference type="Pfam" id="PF00218">
    <property type="entry name" value="IGPS"/>
    <property type="match status" value="1"/>
</dbReference>
<keyword evidence="9" id="KW-1133">Transmembrane helix</keyword>
<dbReference type="GeneID" id="18587372"/>
<evidence type="ECO:0000256" key="2">
    <source>
        <dbReference type="ARBA" id="ARBA00004696"/>
    </source>
</evidence>
<dbReference type="KEGG" id="tcc:18587372"/>
<evidence type="ECO:0000256" key="7">
    <source>
        <dbReference type="ARBA" id="ARBA00023141"/>
    </source>
</evidence>
<dbReference type="GO" id="GO:0004425">
    <property type="term" value="F:indole-3-glycerol-phosphate synthase activity"/>
    <property type="evidence" value="ECO:0007669"/>
    <property type="project" value="UniProtKB-EC"/>
</dbReference>
<organism evidence="11 12">
    <name type="scientific">Theobroma cacao</name>
    <name type="common">Cacao</name>
    <name type="synonym">Cocoa</name>
    <dbReference type="NCBI Taxonomy" id="3641"/>
    <lineage>
        <taxon>Eukaryota</taxon>
        <taxon>Viridiplantae</taxon>
        <taxon>Streptophyta</taxon>
        <taxon>Embryophyta</taxon>
        <taxon>Tracheophyta</taxon>
        <taxon>Spermatophyta</taxon>
        <taxon>Magnoliopsida</taxon>
        <taxon>eudicotyledons</taxon>
        <taxon>Gunneridae</taxon>
        <taxon>Pentapetalae</taxon>
        <taxon>rosids</taxon>
        <taxon>malvids</taxon>
        <taxon>Malvales</taxon>
        <taxon>Malvaceae</taxon>
        <taxon>Byttnerioideae</taxon>
        <taxon>Theobroma</taxon>
    </lineage>
</organism>
<comment type="pathway">
    <text evidence="2">Amino-acid biosynthesis; L-tryptophan biosynthesis; L-tryptophan from chorismate: step 4/5.</text>
</comment>
<keyword evidence="7" id="KW-0057">Aromatic amino acid biosynthesis</keyword>